<proteinExistence type="predicted"/>
<feature type="chain" id="PRO_5046909526" evidence="1">
    <location>
        <begin position="26"/>
        <end position="171"/>
    </location>
</feature>
<dbReference type="InterPro" id="IPR046525">
    <property type="entry name" value="DUF6702"/>
</dbReference>
<organism evidence="2 3">
    <name type="scientific">Kordiimonas pumila</name>
    <dbReference type="NCBI Taxonomy" id="2161677"/>
    <lineage>
        <taxon>Bacteria</taxon>
        <taxon>Pseudomonadati</taxon>
        <taxon>Pseudomonadota</taxon>
        <taxon>Alphaproteobacteria</taxon>
        <taxon>Kordiimonadales</taxon>
        <taxon>Kordiimonadaceae</taxon>
        <taxon>Kordiimonas</taxon>
    </lineage>
</organism>
<reference evidence="3" key="1">
    <citation type="journal article" date="2019" name="Int. J. Syst. Evol. Microbiol.">
        <title>The Global Catalogue of Microorganisms (GCM) 10K type strain sequencing project: providing services to taxonomists for standard genome sequencing and annotation.</title>
        <authorList>
            <consortium name="The Broad Institute Genomics Platform"/>
            <consortium name="The Broad Institute Genome Sequencing Center for Infectious Disease"/>
            <person name="Wu L."/>
            <person name="Ma J."/>
        </authorList>
    </citation>
    <scope>NUCLEOTIDE SEQUENCE [LARGE SCALE GENOMIC DNA]</scope>
    <source>
        <strain evidence="3">KCTC 62164</strain>
    </source>
</reference>
<evidence type="ECO:0000313" key="2">
    <source>
        <dbReference type="EMBL" id="MFC3050750.1"/>
    </source>
</evidence>
<evidence type="ECO:0000313" key="3">
    <source>
        <dbReference type="Proteomes" id="UP001595444"/>
    </source>
</evidence>
<sequence length="171" mass="18794">MIQKTLKGLIFCCILWVTITCPATAHNVFASITTIEWNESDNSIEAILELHGHELEAKLSFDKNERLSFLNDEDYDKLAAATKDYVSQNFHIDTNGNKIPLTYVGMETKGQLVTIYMEASLPSAPNNIAIHNDILLDALPGQTNSVIVTIKGVRKGGDITADTGPLILSFD</sequence>
<feature type="signal peptide" evidence="1">
    <location>
        <begin position="1"/>
        <end position="25"/>
    </location>
</feature>
<keyword evidence="1" id="KW-0732">Signal</keyword>
<dbReference type="EMBL" id="JBHRSL010000002">
    <property type="protein sequence ID" value="MFC3050750.1"/>
    <property type="molecule type" value="Genomic_DNA"/>
</dbReference>
<dbReference type="RefSeq" id="WP_194212685.1">
    <property type="nucleotide sequence ID" value="NZ_CP061205.1"/>
</dbReference>
<gene>
    <name evidence="2" type="ORF">ACFOKA_02415</name>
</gene>
<evidence type="ECO:0000256" key="1">
    <source>
        <dbReference type="SAM" id="SignalP"/>
    </source>
</evidence>
<keyword evidence="3" id="KW-1185">Reference proteome</keyword>
<dbReference type="Pfam" id="PF20420">
    <property type="entry name" value="DUF6702"/>
    <property type="match status" value="1"/>
</dbReference>
<accession>A0ABV7D1E5</accession>
<dbReference type="Proteomes" id="UP001595444">
    <property type="component" value="Unassembled WGS sequence"/>
</dbReference>
<name>A0ABV7D1E5_9PROT</name>
<protein>
    <submittedName>
        <fullName evidence="2">DUF6702 family protein</fullName>
    </submittedName>
</protein>
<comment type="caution">
    <text evidence="2">The sequence shown here is derived from an EMBL/GenBank/DDBJ whole genome shotgun (WGS) entry which is preliminary data.</text>
</comment>